<keyword evidence="5 7" id="KW-1133">Transmembrane helix</keyword>
<feature type="transmembrane region" description="Helical" evidence="7">
    <location>
        <begin position="386"/>
        <end position="406"/>
    </location>
</feature>
<dbReference type="InterPro" id="IPR001046">
    <property type="entry name" value="NRAMP_fam"/>
</dbReference>
<keyword evidence="6 7" id="KW-0472">Membrane</keyword>
<accession>A0ABW1SDV7</accession>
<dbReference type="Proteomes" id="UP001596303">
    <property type="component" value="Unassembled WGS sequence"/>
</dbReference>
<evidence type="ECO:0000256" key="4">
    <source>
        <dbReference type="ARBA" id="ARBA00022847"/>
    </source>
</evidence>
<dbReference type="PRINTS" id="PR00447">
    <property type="entry name" value="NATRESASSCMP"/>
</dbReference>
<evidence type="ECO:0000313" key="9">
    <source>
        <dbReference type="Proteomes" id="UP001596303"/>
    </source>
</evidence>
<proteinExistence type="predicted"/>
<keyword evidence="9" id="KW-1185">Reference proteome</keyword>
<sequence length="407" mass="41634">MKLSIGPGALVAAAFIGPGTVTACTVAGASFGFALIWTLVFATFATIILQSMAARLGVGARLGLGEALMRTAGNPVLKGVLAVLILAALGLGNAAYEAGNLTGGALGIDAIIGDNGPSQTKNIVLVLSLLAAAVLLLGGYKIVEKLLIGLVMIMALSFTVSAILVRPDIGSMLSSLIPSVPEGGLLTAIALIGTTIVPYNLFLHAAAARKRWKESDEETVATAVADTGLSIGLGGLISILVLSTAAASLFGQSAEISSATDMAAAIEPTYGEFAKYLVGIGLFAAGLTSSITAPMATGYALTEILNRHEGRAHDLIYRTTALVILLIGTGVAVFSNQKPVNVILIAQIANGILLPIIACALLYAMNRKDLLGAHVNGRLSNIFGTLVVLVTLFLGVRLILRAIGVWP</sequence>
<dbReference type="NCBIfam" id="NF037982">
    <property type="entry name" value="Nramp_1"/>
    <property type="match status" value="1"/>
</dbReference>
<feature type="transmembrane region" description="Helical" evidence="7">
    <location>
        <begin position="185"/>
        <end position="208"/>
    </location>
</feature>
<dbReference type="Pfam" id="PF01566">
    <property type="entry name" value="Nramp"/>
    <property type="match status" value="1"/>
</dbReference>
<evidence type="ECO:0000256" key="2">
    <source>
        <dbReference type="ARBA" id="ARBA00022448"/>
    </source>
</evidence>
<feature type="transmembrane region" description="Helical" evidence="7">
    <location>
        <begin position="273"/>
        <end position="294"/>
    </location>
</feature>
<evidence type="ECO:0000256" key="6">
    <source>
        <dbReference type="ARBA" id="ARBA00023136"/>
    </source>
</evidence>
<feature type="transmembrane region" description="Helical" evidence="7">
    <location>
        <begin position="315"/>
        <end position="334"/>
    </location>
</feature>
<dbReference type="PANTHER" id="PTHR11706:SF33">
    <property type="entry name" value="NATURAL RESISTANCE-ASSOCIATED MACROPHAGE PROTEIN 2"/>
    <property type="match status" value="1"/>
</dbReference>
<protein>
    <submittedName>
        <fullName evidence="8">Nramp family divalent metal transporter</fullName>
    </submittedName>
</protein>
<keyword evidence="4" id="KW-0769">Symport</keyword>
<evidence type="ECO:0000256" key="7">
    <source>
        <dbReference type="SAM" id="Phobius"/>
    </source>
</evidence>
<dbReference type="PANTHER" id="PTHR11706">
    <property type="entry name" value="SOLUTE CARRIER PROTEIN FAMILY 11 MEMBER"/>
    <property type="match status" value="1"/>
</dbReference>
<dbReference type="EMBL" id="JBHSSW010000066">
    <property type="protein sequence ID" value="MFC6199795.1"/>
    <property type="molecule type" value="Genomic_DNA"/>
</dbReference>
<feature type="transmembrane region" description="Helical" evidence="7">
    <location>
        <begin position="75"/>
        <end position="96"/>
    </location>
</feature>
<evidence type="ECO:0000313" key="8">
    <source>
        <dbReference type="EMBL" id="MFC6199795.1"/>
    </source>
</evidence>
<feature type="transmembrane region" description="Helical" evidence="7">
    <location>
        <begin position="229"/>
        <end position="253"/>
    </location>
</feature>
<organism evidence="8 9">
    <name type="scientific">Ponticaulis profundi</name>
    <dbReference type="NCBI Taxonomy" id="2665222"/>
    <lineage>
        <taxon>Bacteria</taxon>
        <taxon>Pseudomonadati</taxon>
        <taxon>Pseudomonadota</taxon>
        <taxon>Alphaproteobacteria</taxon>
        <taxon>Hyphomonadales</taxon>
        <taxon>Hyphomonadaceae</taxon>
        <taxon>Ponticaulis</taxon>
    </lineage>
</organism>
<dbReference type="RefSeq" id="WP_377381248.1">
    <property type="nucleotide sequence ID" value="NZ_JBHSSW010000066.1"/>
</dbReference>
<feature type="transmembrane region" description="Helical" evidence="7">
    <location>
        <begin position="340"/>
        <end position="365"/>
    </location>
</feature>
<gene>
    <name evidence="8" type="ORF">ACFQDM_17080</name>
</gene>
<reference evidence="9" key="1">
    <citation type="journal article" date="2019" name="Int. J. Syst. Evol. Microbiol.">
        <title>The Global Catalogue of Microorganisms (GCM) 10K type strain sequencing project: providing services to taxonomists for standard genome sequencing and annotation.</title>
        <authorList>
            <consortium name="The Broad Institute Genomics Platform"/>
            <consortium name="The Broad Institute Genome Sequencing Center for Infectious Disease"/>
            <person name="Wu L."/>
            <person name="Ma J."/>
        </authorList>
    </citation>
    <scope>NUCLEOTIDE SEQUENCE [LARGE SCALE GENOMIC DNA]</scope>
    <source>
        <strain evidence="9">CGMCC-1.15741</strain>
    </source>
</reference>
<dbReference type="PROSITE" id="PS51257">
    <property type="entry name" value="PROKAR_LIPOPROTEIN"/>
    <property type="match status" value="1"/>
</dbReference>
<evidence type="ECO:0000256" key="1">
    <source>
        <dbReference type="ARBA" id="ARBA00004141"/>
    </source>
</evidence>
<feature type="transmembrane region" description="Helical" evidence="7">
    <location>
        <begin position="123"/>
        <end position="140"/>
    </location>
</feature>
<comment type="subcellular location">
    <subcellularLocation>
        <location evidence="1">Membrane</location>
        <topology evidence="1">Multi-pass membrane protein</topology>
    </subcellularLocation>
</comment>
<feature type="transmembrane region" description="Helical" evidence="7">
    <location>
        <begin position="147"/>
        <end position="165"/>
    </location>
</feature>
<name>A0ABW1SDV7_9PROT</name>
<keyword evidence="3 7" id="KW-0812">Transmembrane</keyword>
<keyword evidence="2" id="KW-0813">Transport</keyword>
<feature type="transmembrane region" description="Helical" evidence="7">
    <location>
        <begin position="33"/>
        <end position="54"/>
    </location>
</feature>
<comment type="caution">
    <text evidence="8">The sequence shown here is derived from an EMBL/GenBank/DDBJ whole genome shotgun (WGS) entry which is preliminary data.</text>
</comment>
<evidence type="ECO:0000256" key="3">
    <source>
        <dbReference type="ARBA" id="ARBA00022692"/>
    </source>
</evidence>
<evidence type="ECO:0000256" key="5">
    <source>
        <dbReference type="ARBA" id="ARBA00022989"/>
    </source>
</evidence>